<protein>
    <recommendedName>
        <fullName evidence="4">Protrudin</fullName>
    </recommendedName>
    <alternativeName>
        <fullName evidence="15">Zinc finger FYVE domain-containing protein 27</fullName>
    </alternativeName>
</protein>
<evidence type="ECO:0000313" key="20">
    <source>
        <dbReference type="Proteomes" id="UP001318040"/>
    </source>
</evidence>
<evidence type="ECO:0000256" key="9">
    <source>
        <dbReference type="ARBA" id="ARBA00022771"/>
    </source>
</evidence>
<dbReference type="GO" id="GO:0045773">
    <property type="term" value="P:positive regulation of axon extension"/>
    <property type="evidence" value="ECO:0007669"/>
    <property type="project" value="TreeGrafter"/>
</dbReference>
<dbReference type="InterPro" id="IPR011011">
    <property type="entry name" value="Znf_FYVE_PHD"/>
</dbReference>
<evidence type="ECO:0000256" key="5">
    <source>
        <dbReference type="ARBA" id="ARBA00022475"/>
    </source>
</evidence>
<name>A0AAJ7T0B7_PETMA</name>
<dbReference type="InterPro" id="IPR013083">
    <property type="entry name" value="Znf_RING/FYVE/PHD"/>
</dbReference>
<dbReference type="GO" id="GO:0055038">
    <property type="term" value="C:recycling endosome membrane"/>
    <property type="evidence" value="ECO:0007669"/>
    <property type="project" value="UniProtKB-SubCell"/>
</dbReference>
<evidence type="ECO:0000256" key="3">
    <source>
        <dbReference type="ARBA" id="ARBA00004477"/>
    </source>
</evidence>
<sequence length="459" mass="51207">MRGPAGQGAPETGPGSAGRGGEAGGRGDGGGGGRAQGEGGGQRFQASAGGSFDVLTLAVALRRIEQSARPLRDALEVAKHIVRWRTPVVSVFCCLVLNLFLLALSHGAWLALATLLLTVPATLGYAQERCRPRLPEEQLMVQRRHSVWKEDLSRITLSRHEALAETKHFLIQLQHLLTRACDLCEIFYGIISWESQALSVRFYGCLLAALYTFYFLPLHWMILLVVNITFFWNQDFLIVISEWWRNRKQQQRRQQQQQVQQQQQQQEEELGPPLSPVEVTVTEPNEAEEEAVAPDSYGSEGLIEDPVKYFSHESLHPSTDDSEEQSLEDEFKDAIEERMLPVLGDEDSHSSSGDQDMVPLDNGGPPARIPEPIRYKVASKLAELKRRHYPTNTSGTCTSCSNNFSVLKKRRSCSNCGNGFCTRCLNYRVTKSAMGATAPDAQKETVQVCYTCYGRLNKY</sequence>
<keyword evidence="11" id="KW-0862">Zinc</keyword>
<keyword evidence="9 16" id="KW-0863">Zinc-finger</keyword>
<feature type="region of interest" description="Disordered" evidence="17">
    <location>
        <begin position="255"/>
        <end position="278"/>
    </location>
</feature>
<feature type="transmembrane region" description="Helical" evidence="18">
    <location>
        <begin position="108"/>
        <end position="126"/>
    </location>
</feature>
<evidence type="ECO:0000256" key="2">
    <source>
        <dbReference type="ARBA" id="ARBA00004460"/>
    </source>
</evidence>
<feature type="domain" description="FYVE-type" evidence="19">
    <location>
        <begin position="391"/>
        <end position="457"/>
    </location>
</feature>
<feature type="compositionally biased region" description="Low complexity" evidence="17">
    <location>
        <begin position="255"/>
        <end position="265"/>
    </location>
</feature>
<dbReference type="InterPro" id="IPR000306">
    <property type="entry name" value="Znf_FYVE"/>
</dbReference>
<keyword evidence="14" id="KW-0966">Cell projection</keyword>
<keyword evidence="8" id="KW-0967">Endosome</keyword>
<keyword evidence="20" id="KW-1185">Reference proteome</keyword>
<evidence type="ECO:0000313" key="21">
    <source>
        <dbReference type="RefSeq" id="XP_032808006.1"/>
    </source>
</evidence>
<evidence type="ECO:0000256" key="13">
    <source>
        <dbReference type="ARBA" id="ARBA00023136"/>
    </source>
</evidence>
<dbReference type="GO" id="GO:0031175">
    <property type="term" value="P:neuron projection development"/>
    <property type="evidence" value="ECO:0007669"/>
    <property type="project" value="TreeGrafter"/>
</dbReference>
<gene>
    <name evidence="21" type="primary">ZFYVE27</name>
</gene>
<feature type="transmembrane region" description="Helical" evidence="18">
    <location>
        <begin position="82"/>
        <end position="102"/>
    </location>
</feature>
<dbReference type="PANTHER" id="PTHR14543:SF1">
    <property type="entry name" value="PROTRUDIN"/>
    <property type="match status" value="1"/>
</dbReference>
<dbReference type="InterPro" id="IPR042405">
    <property type="entry name" value="Protrudin"/>
</dbReference>
<feature type="region of interest" description="Disordered" evidence="17">
    <location>
        <begin position="1"/>
        <end position="46"/>
    </location>
</feature>
<evidence type="ECO:0000256" key="6">
    <source>
        <dbReference type="ARBA" id="ARBA00022692"/>
    </source>
</evidence>
<dbReference type="PANTHER" id="PTHR14543">
    <property type="entry name" value="PROTRUDIN"/>
    <property type="match status" value="1"/>
</dbReference>
<evidence type="ECO:0000256" key="12">
    <source>
        <dbReference type="ARBA" id="ARBA00022989"/>
    </source>
</evidence>
<reference evidence="21" key="1">
    <citation type="submission" date="2025-08" db="UniProtKB">
        <authorList>
            <consortium name="RefSeq"/>
        </authorList>
    </citation>
    <scope>IDENTIFICATION</scope>
    <source>
        <tissue evidence="21">Sperm</tissue>
    </source>
</reference>
<dbReference type="CDD" id="cd15723">
    <property type="entry name" value="FYVE_protrudin"/>
    <property type="match status" value="1"/>
</dbReference>
<dbReference type="InterPro" id="IPR017455">
    <property type="entry name" value="Znf_FYVE-rel"/>
</dbReference>
<dbReference type="GO" id="GO:0016192">
    <property type="term" value="P:vesicle-mediated transport"/>
    <property type="evidence" value="ECO:0007669"/>
    <property type="project" value="InterPro"/>
</dbReference>
<dbReference type="AlphaFoldDB" id="A0AAJ7T0B7"/>
<evidence type="ECO:0000256" key="11">
    <source>
        <dbReference type="ARBA" id="ARBA00022833"/>
    </source>
</evidence>
<dbReference type="GO" id="GO:0048011">
    <property type="term" value="P:neurotrophin TRK receptor signaling pathway"/>
    <property type="evidence" value="ECO:0007669"/>
    <property type="project" value="TreeGrafter"/>
</dbReference>
<evidence type="ECO:0000256" key="7">
    <source>
        <dbReference type="ARBA" id="ARBA00022723"/>
    </source>
</evidence>
<evidence type="ECO:0000256" key="14">
    <source>
        <dbReference type="ARBA" id="ARBA00023273"/>
    </source>
</evidence>
<evidence type="ECO:0000256" key="18">
    <source>
        <dbReference type="SAM" id="Phobius"/>
    </source>
</evidence>
<proteinExistence type="predicted"/>
<evidence type="ECO:0000256" key="8">
    <source>
        <dbReference type="ARBA" id="ARBA00022753"/>
    </source>
</evidence>
<dbReference type="Proteomes" id="UP001318040">
    <property type="component" value="Chromosome 11"/>
</dbReference>
<accession>A0AAJ7T0B7</accession>
<dbReference type="SMART" id="SM00064">
    <property type="entry name" value="FYVE"/>
    <property type="match status" value="1"/>
</dbReference>
<keyword evidence="13 18" id="KW-0472">Membrane</keyword>
<comment type="subcellular location">
    <subcellularLocation>
        <location evidence="2">Cell projection</location>
        <location evidence="2">Growth cone membrane</location>
        <topology evidence="2">Multi-pass membrane protein</topology>
    </subcellularLocation>
    <subcellularLocation>
        <location evidence="3">Endoplasmic reticulum membrane</location>
        <topology evidence="3">Multi-pass membrane protein</topology>
    </subcellularLocation>
    <subcellularLocation>
        <location evidence="1">Recycling endosome membrane</location>
        <topology evidence="1">Multi-pass membrane protein</topology>
    </subcellularLocation>
</comment>
<keyword evidence="10" id="KW-0256">Endoplasmic reticulum</keyword>
<dbReference type="KEGG" id="pmrn:116941257"/>
<evidence type="ECO:0000256" key="17">
    <source>
        <dbReference type="SAM" id="MobiDB-lite"/>
    </source>
</evidence>
<dbReference type="GO" id="GO:0008270">
    <property type="term" value="F:zinc ion binding"/>
    <property type="evidence" value="ECO:0007669"/>
    <property type="project" value="UniProtKB-KW"/>
</dbReference>
<keyword evidence="12 18" id="KW-1133">Transmembrane helix</keyword>
<keyword evidence="6 18" id="KW-0812">Transmembrane</keyword>
<evidence type="ECO:0000256" key="10">
    <source>
        <dbReference type="ARBA" id="ARBA00022824"/>
    </source>
</evidence>
<dbReference type="SUPFAM" id="SSF57903">
    <property type="entry name" value="FYVE/PHD zinc finger"/>
    <property type="match status" value="1"/>
</dbReference>
<dbReference type="GO" id="GO:0072659">
    <property type="term" value="P:protein localization to plasma membrane"/>
    <property type="evidence" value="ECO:0007669"/>
    <property type="project" value="InterPro"/>
</dbReference>
<dbReference type="PROSITE" id="PS50178">
    <property type="entry name" value="ZF_FYVE"/>
    <property type="match status" value="1"/>
</dbReference>
<dbReference type="CTD" id="118813"/>
<feature type="compositionally biased region" description="Gly residues" evidence="17">
    <location>
        <begin position="15"/>
        <end position="42"/>
    </location>
</feature>
<dbReference type="GO" id="GO:0032584">
    <property type="term" value="C:growth cone membrane"/>
    <property type="evidence" value="ECO:0007669"/>
    <property type="project" value="UniProtKB-SubCell"/>
</dbReference>
<evidence type="ECO:0000256" key="4">
    <source>
        <dbReference type="ARBA" id="ARBA00015523"/>
    </source>
</evidence>
<organism evidence="20 21">
    <name type="scientific">Petromyzon marinus</name>
    <name type="common">Sea lamprey</name>
    <dbReference type="NCBI Taxonomy" id="7757"/>
    <lineage>
        <taxon>Eukaryota</taxon>
        <taxon>Metazoa</taxon>
        <taxon>Chordata</taxon>
        <taxon>Craniata</taxon>
        <taxon>Vertebrata</taxon>
        <taxon>Cyclostomata</taxon>
        <taxon>Hyperoartia</taxon>
        <taxon>Petromyzontiformes</taxon>
        <taxon>Petromyzontidae</taxon>
        <taxon>Petromyzon</taxon>
    </lineage>
</organism>
<evidence type="ECO:0000259" key="19">
    <source>
        <dbReference type="PROSITE" id="PS50178"/>
    </source>
</evidence>
<dbReference type="GO" id="GO:0071787">
    <property type="term" value="P:endoplasmic reticulum tubular network formation"/>
    <property type="evidence" value="ECO:0007669"/>
    <property type="project" value="InterPro"/>
</dbReference>
<evidence type="ECO:0000256" key="1">
    <source>
        <dbReference type="ARBA" id="ARBA00004195"/>
    </source>
</evidence>
<dbReference type="Pfam" id="PF01363">
    <property type="entry name" value="FYVE"/>
    <property type="match status" value="1"/>
</dbReference>
<dbReference type="GO" id="GO:0005789">
    <property type="term" value="C:endoplasmic reticulum membrane"/>
    <property type="evidence" value="ECO:0007669"/>
    <property type="project" value="UniProtKB-SubCell"/>
</dbReference>
<keyword evidence="7" id="KW-0479">Metal-binding</keyword>
<dbReference type="GO" id="GO:0071782">
    <property type="term" value="C:endoplasmic reticulum tubular network"/>
    <property type="evidence" value="ECO:0007669"/>
    <property type="project" value="TreeGrafter"/>
</dbReference>
<dbReference type="Gene3D" id="3.30.40.10">
    <property type="entry name" value="Zinc/RING finger domain, C3HC4 (zinc finger)"/>
    <property type="match status" value="1"/>
</dbReference>
<keyword evidence="5" id="KW-1003">Cell membrane</keyword>
<evidence type="ECO:0000256" key="15">
    <source>
        <dbReference type="ARBA" id="ARBA00032025"/>
    </source>
</evidence>
<dbReference type="RefSeq" id="XP_032808006.1">
    <property type="nucleotide sequence ID" value="XM_032952115.1"/>
</dbReference>
<evidence type="ECO:0000256" key="16">
    <source>
        <dbReference type="PROSITE-ProRule" id="PRU00091"/>
    </source>
</evidence>